<protein>
    <submittedName>
        <fullName evidence="2">GTPase inhibitor</fullName>
    </submittedName>
</protein>
<dbReference type="Gene3D" id="3.40.30.10">
    <property type="entry name" value="Glutaredoxin"/>
    <property type="match status" value="1"/>
</dbReference>
<evidence type="ECO:0000256" key="1">
    <source>
        <dbReference type="SAM" id="MobiDB-lite"/>
    </source>
</evidence>
<dbReference type="OrthoDB" id="10257948at2759"/>
<dbReference type="AlphaFoldDB" id="A0A0J8QRK5"/>
<reference evidence="3" key="1">
    <citation type="journal article" date="2010" name="Genome Res.">
        <title>Population genomic sequencing of Coccidioides fungi reveals recent hybridization and transposon control.</title>
        <authorList>
            <person name="Neafsey D.E."/>
            <person name="Barker B.M."/>
            <person name="Sharpton T.J."/>
            <person name="Stajich J.E."/>
            <person name="Park D.J."/>
            <person name="Whiston E."/>
            <person name="Hung C.-Y."/>
            <person name="McMahan C."/>
            <person name="White J."/>
            <person name="Sykes S."/>
            <person name="Heiman D."/>
            <person name="Young S."/>
            <person name="Zeng Q."/>
            <person name="Abouelleil A."/>
            <person name="Aftuck L."/>
            <person name="Bessette D."/>
            <person name="Brown A."/>
            <person name="FitzGerald M."/>
            <person name="Lui A."/>
            <person name="Macdonald J.P."/>
            <person name="Priest M."/>
            <person name="Orbach M.J."/>
            <person name="Galgiani J.N."/>
            <person name="Kirkland T.N."/>
            <person name="Cole G.T."/>
            <person name="Birren B.W."/>
            <person name="Henn M.R."/>
            <person name="Taylor J.W."/>
            <person name="Rounsley S.D."/>
        </authorList>
    </citation>
    <scope>NUCLEOTIDE SEQUENCE [LARGE SCALE GENOMIC DNA]</scope>
    <source>
        <strain evidence="3">RMSCC 3703</strain>
    </source>
</reference>
<evidence type="ECO:0000313" key="2">
    <source>
        <dbReference type="EMBL" id="KMU73888.1"/>
    </source>
</evidence>
<dbReference type="STRING" id="454286.A0A0J8QRK5"/>
<dbReference type="SUPFAM" id="SSF52833">
    <property type="entry name" value="Thioredoxin-like"/>
    <property type="match status" value="1"/>
</dbReference>
<sequence>MPRSNASNDDDTAALLDALEHEESNPVYNSQRIAQIKAELSSTKTSQSNPIADTTPSSAGTVTTLLNNSPLPTLPTDQAVLDFTTQLSHCILHFSHPDFARCATMDKHLTCLSTAHSSSSGARFARVDVRNVPFIVEKLKIRVLPCVIGFVKKGILSGVKIGRKGRDDDGQSDGTESGLWMTAPSLRILLPNTSSLPRGNHSFLRNPTTFNMTNSAALQQRAREGPGQGHPGLRYDSVNRIG</sequence>
<name>A0A0J8QRK5_COCIT</name>
<dbReference type="Proteomes" id="UP000054559">
    <property type="component" value="Unassembled WGS sequence"/>
</dbReference>
<dbReference type="InterPro" id="IPR036249">
    <property type="entry name" value="Thioredoxin-like_sf"/>
</dbReference>
<gene>
    <name evidence="2" type="ORF">CISG_03866</name>
</gene>
<feature type="region of interest" description="Disordered" evidence="1">
    <location>
        <begin position="220"/>
        <end position="242"/>
    </location>
</feature>
<proteinExistence type="predicted"/>
<dbReference type="PANTHER" id="PTHR21148">
    <property type="entry name" value="THIOREDOXIN DOMAIN-CONTAINING PROTEIN 9"/>
    <property type="match status" value="1"/>
</dbReference>
<feature type="region of interest" description="Disordered" evidence="1">
    <location>
        <begin position="40"/>
        <end position="59"/>
    </location>
</feature>
<evidence type="ECO:0000313" key="3">
    <source>
        <dbReference type="Proteomes" id="UP000054559"/>
    </source>
</evidence>
<organism evidence="2 3">
    <name type="scientific">Coccidioides immitis RMSCC 3703</name>
    <dbReference type="NCBI Taxonomy" id="454286"/>
    <lineage>
        <taxon>Eukaryota</taxon>
        <taxon>Fungi</taxon>
        <taxon>Dikarya</taxon>
        <taxon>Ascomycota</taxon>
        <taxon>Pezizomycotina</taxon>
        <taxon>Eurotiomycetes</taxon>
        <taxon>Eurotiomycetidae</taxon>
        <taxon>Onygenales</taxon>
        <taxon>Onygenaceae</taxon>
        <taxon>Coccidioides</taxon>
    </lineage>
</organism>
<dbReference type="EMBL" id="DS268132">
    <property type="protein sequence ID" value="KMU73888.1"/>
    <property type="molecule type" value="Genomic_DNA"/>
</dbReference>
<accession>A0A0J8QRK5</accession>